<dbReference type="AlphaFoldDB" id="A0A159W468"/>
<dbReference type="InterPro" id="IPR013098">
    <property type="entry name" value="Ig_I-set"/>
</dbReference>
<dbReference type="InterPro" id="IPR003598">
    <property type="entry name" value="Ig_sub2"/>
</dbReference>
<reference evidence="8" key="1">
    <citation type="journal article" date="2016" name="Nat. Commun.">
        <title>A large family of Dscam genes with tandemly arrayed 5' cassettes in Chelicerata.</title>
        <authorList>
            <person name="Yue Y."/>
            <person name="Meng Y."/>
            <person name="Ma H."/>
            <person name="Hou S."/>
            <person name="Cao G."/>
            <person name="Hong W."/>
            <person name="Shi Y."/>
            <person name="Guo P."/>
            <person name="Liu B."/>
            <person name="Shi F."/>
            <person name="Yang Y."/>
            <person name="Jin Y."/>
        </authorList>
    </citation>
    <scope>NUCLEOTIDE SEQUENCE</scope>
    <source>
        <strain evidence="8">Mma-Dscam1</strain>
    </source>
</reference>
<dbReference type="GO" id="GO:0009653">
    <property type="term" value="P:anatomical structure morphogenesis"/>
    <property type="evidence" value="ECO:0007669"/>
    <property type="project" value="UniProtKB-ARBA"/>
</dbReference>
<evidence type="ECO:0000259" key="6">
    <source>
        <dbReference type="PROSITE" id="PS50835"/>
    </source>
</evidence>
<dbReference type="PANTHER" id="PTHR44170">
    <property type="entry name" value="PROTEIN SIDEKICK"/>
    <property type="match status" value="1"/>
</dbReference>
<keyword evidence="9 10" id="KW-0002">3D-structure</keyword>
<dbReference type="SMART" id="SM00060">
    <property type="entry name" value="FN3"/>
    <property type="match status" value="3"/>
</dbReference>
<feature type="domain" description="Fibronectin type-III" evidence="7">
    <location>
        <begin position="296"/>
        <end position="389"/>
    </location>
</feature>
<dbReference type="FunFam" id="2.60.40.10:FF:000104">
    <property type="entry name" value="Down syndrome cell adhesion molecule b"/>
    <property type="match status" value="1"/>
</dbReference>
<evidence type="ECO:0000256" key="1">
    <source>
        <dbReference type="ARBA" id="ARBA00022737"/>
    </source>
</evidence>
<evidence type="ECO:0000256" key="4">
    <source>
        <dbReference type="SAM" id="MobiDB-lite"/>
    </source>
</evidence>
<feature type="domain" description="Ig-like" evidence="6">
    <location>
        <begin position="195"/>
        <end position="287"/>
    </location>
</feature>
<dbReference type="Gene3D" id="2.60.40.10">
    <property type="entry name" value="Immunoglobulins"/>
    <property type="match status" value="6"/>
</dbReference>
<keyword evidence="1" id="KW-0677">Repeat</keyword>
<dbReference type="InterPro" id="IPR007110">
    <property type="entry name" value="Ig-like_dom"/>
</dbReference>
<name>A0A159W468_OLIMR</name>
<dbReference type="GO" id="GO:0098609">
    <property type="term" value="P:cell-cell adhesion"/>
    <property type="evidence" value="ECO:0007669"/>
    <property type="project" value="TreeGrafter"/>
</dbReference>
<dbReference type="FunFam" id="2.60.40.10:FF:000032">
    <property type="entry name" value="palladin isoform X1"/>
    <property type="match status" value="1"/>
</dbReference>
<organism evidence="8">
    <name type="scientific">Olivierus martensii</name>
    <name type="common">Manchurian scorpion</name>
    <name type="synonym">Mesobuthus martensii</name>
    <dbReference type="NCBI Taxonomy" id="34649"/>
    <lineage>
        <taxon>Eukaryota</taxon>
        <taxon>Metazoa</taxon>
        <taxon>Ecdysozoa</taxon>
        <taxon>Arthropoda</taxon>
        <taxon>Chelicerata</taxon>
        <taxon>Arachnida</taxon>
        <taxon>Scorpiones</taxon>
        <taxon>Buthida</taxon>
        <taxon>Buthoidea</taxon>
        <taxon>Buthidae</taxon>
        <taxon>Olivierus</taxon>
    </lineage>
</organism>
<keyword evidence="2" id="KW-1015">Disulfide bond</keyword>
<dbReference type="InterPro" id="IPR013783">
    <property type="entry name" value="Ig-like_fold"/>
</dbReference>
<feature type="domain" description="Ig-like" evidence="6">
    <location>
        <begin position="4"/>
        <end position="93"/>
    </location>
</feature>
<dbReference type="InterPro" id="IPR036116">
    <property type="entry name" value="FN3_sf"/>
</dbReference>
<dbReference type="SUPFAM" id="SSF49265">
    <property type="entry name" value="Fibronectin type III"/>
    <property type="match status" value="2"/>
</dbReference>
<evidence type="ECO:0000313" key="8">
    <source>
        <dbReference type="EMBL" id="AMW93202.1"/>
    </source>
</evidence>
<evidence type="ECO:0000256" key="2">
    <source>
        <dbReference type="ARBA" id="ARBA00023157"/>
    </source>
</evidence>
<dbReference type="PDB" id="7Y8I">
    <property type="method" value="X-ray"/>
    <property type="resolution" value="1.90 A"/>
    <property type="chains" value="A/B/C/D/E/F=492-588"/>
</dbReference>
<keyword evidence="5" id="KW-1133">Transmembrane helix</keyword>
<keyword evidence="5" id="KW-0812">Transmembrane</keyword>
<feature type="domain" description="Fibronectin type-III" evidence="7">
    <location>
        <begin position="495"/>
        <end position="588"/>
    </location>
</feature>
<evidence type="ECO:0007829" key="9">
    <source>
        <dbReference type="PDB" id="7Y5R"/>
    </source>
</evidence>
<dbReference type="InterPro" id="IPR036179">
    <property type="entry name" value="Ig-like_dom_sf"/>
</dbReference>
<evidence type="ECO:0000259" key="7">
    <source>
        <dbReference type="PROSITE" id="PS50853"/>
    </source>
</evidence>
<dbReference type="FunFam" id="2.60.40.10:FF:000333">
    <property type="entry name" value="Down syndrome cell adhesion molecule"/>
    <property type="match status" value="1"/>
</dbReference>
<dbReference type="PDB" id="7Y5R">
    <property type="method" value="X-ray"/>
    <property type="resolution" value="1.56 A"/>
    <property type="chains" value="A=390-491"/>
</dbReference>
<feature type="domain" description="Ig-like" evidence="6">
    <location>
        <begin position="98"/>
        <end position="190"/>
    </location>
</feature>
<reference evidence="9 10" key="2">
    <citation type="journal article" date="2023" name="Nat. Commun.">
        <title>Structural basis for the self-recognition of sDSCAM in Chelicerata.</title>
        <authorList>
            <person name="Cheng J."/>
            <person name="Yu Y."/>
            <person name="Wang X."/>
            <person name="Zheng X."/>
            <person name="Liu T."/>
            <person name="Hu D."/>
            <person name="Jin Y."/>
            <person name="Lai Y."/>
            <person name="Fu T.M."/>
            <person name="Chen Q."/>
        </authorList>
    </citation>
    <scope>X-RAY CRYSTALLOGRAPHY (1.56 ANGSTROMS) OF 390-491</scope>
</reference>
<feature type="non-terminal residue" evidence="8">
    <location>
        <position position="1"/>
    </location>
</feature>
<dbReference type="CDD" id="cd00063">
    <property type="entry name" value="FN3"/>
    <property type="match status" value="3"/>
</dbReference>
<feature type="region of interest" description="Disordered" evidence="4">
    <location>
        <begin position="663"/>
        <end position="736"/>
    </location>
</feature>
<sequence length="736" mass="81531">INIPRIKPFHFTKDIKEGEREQIICAVKSGDAPFTFEWLKDGVDIRRFPEIKIETKDFGSFLMIPSVKTDSIGNYTCTVRNSAGVDSYTAQLIMKVPPRWVKEPTDVAATLGSRLTIDCSATGYPQPQITWDKLTDRSEHQLPVGSDSQRTLASNGSLTFLRVDESDKGVYICQAYNGIGNGLQKKIHLTVHVAPKVKEDFTVITVRKGFTAHLKCEVFGEPPLNIIWKKEDKIIAGEKGSRFETLQENTANGATSDTLINDSQQNDSGIYTCHVSSQFGEAEGKIQLVVLEPPSPPRGIKVSEVTTRTARLSWQSPYGNGDNTVVTYIVRYWRDEESRSQLHQLTFQVTSANLKDLHPGTSYAVQILAENDVGASIPSRLVQFRTIEEAPIGAPTDVNVEPIGSRTLKVTWRPPLVDHWNGIIKGYYVGHKESDSSQQYRYQRVERSGINPETLLIAGLQKAKVYNVVVKAFNTAGSGPESHPVEAYSLEGDPPPLPSISISHVTSSSVQLNWENSQAVPASTIKQYLLEFRGDNKDWIKLHIPNNRKSFVLNGLDSSRRYQLRLAAYNRYGRGDFAVIGFTTAHKELITPLETTSTSTPFYLRSYVIIPVAASIVVIVTTVATAWVCYKRMTLREKTQIMLTQQYGGSLAGARASLHSRNGYSDIQSYSPPPNTRYPPGGVAVPDDDAYDAPWDMSGSRDPRDGGSYTRLKNHTPNGSGVSANSERPVTSEGRI</sequence>
<dbReference type="SMART" id="SM00409">
    <property type="entry name" value="IG"/>
    <property type="match status" value="3"/>
</dbReference>
<dbReference type="PROSITE" id="PS50853">
    <property type="entry name" value="FN3"/>
    <property type="match status" value="3"/>
</dbReference>
<feature type="transmembrane region" description="Helical" evidence="5">
    <location>
        <begin position="607"/>
        <end position="630"/>
    </location>
</feature>
<dbReference type="SUPFAM" id="SSF48726">
    <property type="entry name" value="Immunoglobulin"/>
    <property type="match status" value="3"/>
</dbReference>
<evidence type="ECO:0000256" key="5">
    <source>
        <dbReference type="SAM" id="Phobius"/>
    </source>
</evidence>
<feature type="domain" description="Fibronectin type-III" evidence="7">
    <location>
        <begin position="394"/>
        <end position="492"/>
    </location>
</feature>
<evidence type="ECO:0007829" key="10">
    <source>
        <dbReference type="PDB" id="7Y8H"/>
    </source>
</evidence>
<dbReference type="SMART" id="SM00408">
    <property type="entry name" value="IGc2"/>
    <property type="match status" value="3"/>
</dbReference>
<dbReference type="PANTHER" id="PTHR44170:SF56">
    <property type="entry name" value="FIBRONECTIN TYPE-III DOMAIN-CONTAINING PROTEIN"/>
    <property type="match status" value="1"/>
</dbReference>
<dbReference type="PDB" id="7Y8H">
    <property type="method" value="X-ray"/>
    <property type="resolution" value="1.80 A"/>
    <property type="chains" value="A/B=293-389"/>
</dbReference>
<dbReference type="Pfam" id="PF07679">
    <property type="entry name" value="I-set"/>
    <property type="match status" value="2"/>
</dbReference>
<accession>A0A159W468</accession>
<dbReference type="Pfam" id="PF00041">
    <property type="entry name" value="fn3"/>
    <property type="match status" value="3"/>
</dbReference>
<dbReference type="InterPro" id="IPR003961">
    <property type="entry name" value="FN3_dom"/>
</dbReference>
<feature type="compositionally biased region" description="Polar residues" evidence="4">
    <location>
        <begin position="715"/>
        <end position="729"/>
    </location>
</feature>
<dbReference type="InterPro" id="IPR003599">
    <property type="entry name" value="Ig_sub"/>
</dbReference>
<gene>
    <name evidence="8" type="primary">Dscam</name>
</gene>
<dbReference type="GO" id="GO:0030154">
    <property type="term" value="P:cell differentiation"/>
    <property type="evidence" value="ECO:0007669"/>
    <property type="project" value="UniProtKB-ARBA"/>
</dbReference>
<protein>
    <submittedName>
        <fullName evidence="8">Dscam</fullName>
    </submittedName>
</protein>
<keyword evidence="5" id="KW-0472">Membrane</keyword>
<dbReference type="SMR" id="A0A159W468"/>
<dbReference type="EMBL" id="KT932407">
    <property type="protein sequence ID" value="AMW93202.1"/>
    <property type="molecule type" value="mRNA"/>
</dbReference>
<keyword evidence="3" id="KW-0393">Immunoglobulin domain</keyword>
<dbReference type="Pfam" id="PF13927">
    <property type="entry name" value="Ig_3"/>
    <property type="match status" value="1"/>
</dbReference>
<evidence type="ECO:0000256" key="3">
    <source>
        <dbReference type="ARBA" id="ARBA00023319"/>
    </source>
</evidence>
<dbReference type="PROSITE" id="PS50835">
    <property type="entry name" value="IG_LIKE"/>
    <property type="match status" value="3"/>
</dbReference>
<proteinExistence type="evidence at protein level"/>
<dbReference type="FunFam" id="2.60.40.10:FF:000028">
    <property type="entry name" value="Neuronal cell adhesion molecule"/>
    <property type="match status" value="1"/>
</dbReference>